<keyword evidence="3" id="KW-1185">Reference proteome</keyword>
<dbReference type="Pfam" id="PF13547">
    <property type="entry name" value="GTA_TIM"/>
    <property type="match status" value="1"/>
</dbReference>
<dbReference type="InterPro" id="IPR025195">
    <property type="entry name" value="GTA_TIM_dom"/>
</dbReference>
<reference evidence="2 3" key="1">
    <citation type="journal article" date="2011" name="Mol. Biol. Evol.">
        <title>Phylogenomic evidence for the presence of a flagellum and cbb3 oxidase in the free-living mitochondrial ancestor.</title>
        <authorList>
            <person name="Sassera D."/>
            <person name="Lo N."/>
            <person name="Epis S."/>
            <person name="D'Auria G."/>
            <person name="Montagna M."/>
            <person name="Comandatore F."/>
            <person name="Horner D."/>
            <person name="Pereto J."/>
            <person name="Luciano A.M."/>
            <person name="Franciosi F."/>
            <person name="Ferri E."/>
            <person name="Crotti E."/>
            <person name="Bazzocchi C."/>
            <person name="Daffonchio D."/>
            <person name="Sacchi L."/>
            <person name="Moya A."/>
            <person name="Latorre A."/>
            <person name="Bandi C."/>
        </authorList>
    </citation>
    <scope>NUCLEOTIDE SEQUENCE [LARGE SCALE GENOMIC DNA]</scope>
    <source>
        <strain evidence="2 3">IricVA</strain>
    </source>
</reference>
<gene>
    <name evidence="2" type="ordered locus">midi_01156</name>
</gene>
<feature type="domain" description="GTA TIM-barrel-like" evidence="1">
    <location>
        <begin position="3"/>
        <end position="52"/>
    </location>
</feature>
<dbReference type="KEGG" id="mmn:midi_01156"/>
<dbReference type="STRING" id="696127.midi_01156"/>
<accession>F7XU73</accession>
<evidence type="ECO:0000313" key="3">
    <source>
        <dbReference type="Proteomes" id="UP000006639"/>
    </source>
</evidence>
<evidence type="ECO:0000313" key="2">
    <source>
        <dbReference type="EMBL" id="AEI89432.1"/>
    </source>
</evidence>
<dbReference type="Proteomes" id="UP000006639">
    <property type="component" value="Chromosome"/>
</dbReference>
<dbReference type="EMBL" id="CP002130">
    <property type="protein sequence ID" value="AEI89432.1"/>
    <property type="molecule type" value="Genomic_DNA"/>
</dbReference>
<evidence type="ECO:0000259" key="1">
    <source>
        <dbReference type="Pfam" id="PF13547"/>
    </source>
</evidence>
<name>F7XU73_MIDMI</name>
<dbReference type="HOGENOM" id="CLU_3027297_0_0_5"/>
<organism evidence="2 3">
    <name type="scientific">Midichloria mitochondrii (strain IricVA)</name>
    <dbReference type="NCBI Taxonomy" id="696127"/>
    <lineage>
        <taxon>Bacteria</taxon>
        <taxon>Pseudomonadati</taxon>
        <taxon>Pseudomonadota</taxon>
        <taxon>Alphaproteobacteria</taxon>
        <taxon>Rickettsiales</taxon>
        <taxon>Candidatus Midichloriaceae</taxon>
        <taxon>Candidatus Midichloria</taxon>
    </lineage>
</organism>
<proteinExistence type="predicted"/>
<protein>
    <recommendedName>
        <fullName evidence="1">GTA TIM-barrel-like domain-containing protein</fullName>
    </recommendedName>
</protein>
<dbReference type="AlphaFoldDB" id="F7XU73"/>
<dbReference type="Gene3D" id="3.20.20.80">
    <property type="entry name" value="Glycosidases"/>
    <property type="match status" value="1"/>
</dbReference>
<sequence>MGGYNEFILHYAKLSKGLVDCFIIGSELVGLTSIKNVYKQFPELVKLAEQVRTNS</sequence>